<keyword evidence="5" id="KW-1185">Reference proteome</keyword>
<dbReference type="InterPro" id="IPR008490">
    <property type="entry name" value="Transposase_InsH_N"/>
</dbReference>
<dbReference type="InterPro" id="IPR047629">
    <property type="entry name" value="IS1182_transpos"/>
</dbReference>
<organism evidence="4 5">
    <name type="scientific">Bradyrhizobium aeschynomenes</name>
    <dbReference type="NCBI Taxonomy" id="2734909"/>
    <lineage>
        <taxon>Bacteria</taxon>
        <taxon>Pseudomonadati</taxon>
        <taxon>Pseudomonadota</taxon>
        <taxon>Alphaproteobacteria</taxon>
        <taxon>Hyphomicrobiales</taxon>
        <taxon>Nitrobacteraceae</taxon>
        <taxon>Bradyrhizobium</taxon>
    </lineage>
</organism>
<dbReference type="InterPro" id="IPR002559">
    <property type="entry name" value="Transposase_11"/>
</dbReference>
<feature type="domain" description="Transposase InsH N-terminal" evidence="3">
    <location>
        <begin position="17"/>
        <end position="113"/>
    </location>
</feature>
<evidence type="ECO:0000256" key="1">
    <source>
        <dbReference type="SAM" id="MobiDB-lite"/>
    </source>
</evidence>
<evidence type="ECO:0000259" key="3">
    <source>
        <dbReference type="Pfam" id="PF05598"/>
    </source>
</evidence>
<sequence>MMGRRKRDQGSLFYEFRLEDRIPENHLLRRMNAFVAVALADLHKELEPHYSEIGRPSIDPELMIRMLLVGYCYGIRSERRLCQEVELHLAYRWFCQLDLDDALPHHSTFSVNRLGRFRESDVLRHIFERVVWSAMATGLVKGEGFAVDASVLEANASRYHGKPPAELDWTDAQRQRRAVAEYLASIEAAAQPTEAADGADDTDNDPETPRHRRSERKAPKVISPSDPSSAWTAKANKRVQFGYGLNYLIDVEHAVIVDVEATPARTYDEVVATKTMIDRTARCFDLKPKRLIADTAYGTGKFLGWLVKEKQITPHIPVWDKSKREDGTFSRADFKWDSRANVYVCPSGKVLRTTGKVHDGMMLRFRASKHDCSICP</sequence>
<evidence type="ECO:0000313" key="4">
    <source>
        <dbReference type="EMBL" id="NPU70038.1"/>
    </source>
</evidence>
<gene>
    <name evidence="4" type="ORF">HL667_33985</name>
</gene>
<dbReference type="PANTHER" id="PTHR33408">
    <property type="entry name" value="TRANSPOSASE"/>
    <property type="match status" value="1"/>
</dbReference>
<dbReference type="EMBL" id="JABFDN010000042">
    <property type="protein sequence ID" value="NPU70038.1"/>
    <property type="molecule type" value="Genomic_DNA"/>
</dbReference>
<feature type="non-terminal residue" evidence="4">
    <location>
        <position position="376"/>
    </location>
</feature>
<dbReference type="Proteomes" id="UP000886476">
    <property type="component" value="Unassembled WGS sequence"/>
</dbReference>
<name>A0ABX2CP96_9BRAD</name>
<evidence type="ECO:0000259" key="2">
    <source>
        <dbReference type="Pfam" id="PF01609"/>
    </source>
</evidence>
<comment type="caution">
    <text evidence="4">The sequence shown here is derived from an EMBL/GenBank/DDBJ whole genome shotgun (WGS) entry which is preliminary data.</text>
</comment>
<feature type="domain" description="Transposase IS4-like" evidence="2">
    <location>
        <begin position="227"/>
        <end position="323"/>
    </location>
</feature>
<proteinExistence type="predicted"/>
<feature type="region of interest" description="Disordered" evidence="1">
    <location>
        <begin position="191"/>
        <end position="230"/>
    </location>
</feature>
<dbReference type="Pfam" id="PF01609">
    <property type="entry name" value="DDE_Tnp_1"/>
    <property type="match status" value="1"/>
</dbReference>
<dbReference type="RefSeq" id="WP_172115621.1">
    <property type="nucleotide sequence ID" value="NZ_JABFDN010000042.1"/>
</dbReference>
<dbReference type="PANTHER" id="PTHR33408:SF4">
    <property type="entry name" value="TRANSPOSASE DDE DOMAIN-CONTAINING PROTEIN"/>
    <property type="match status" value="1"/>
</dbReference>
<dbReference type="NCBIfam" id="NF033551">
    <property type="entry name" value="transpos_IS1182"/>
    <property type="match status" value="1"/>
</dbReference>
<evidence type="ECO:0000313" key="5">
    <source>
        <dbReference type="Proteomes" id="UP000886476"/>
    </source>
</evidence>
<accession>A0ABX2CP96</accession>
<reference evidence="4" key="1">
    <citation type="submission" date="2020-05" db="EMBL/GenBank/DDBJ databases">
        <title>Nod-independent and nitrogen-fixing Bradyrhizobium aeschynomene sp. nov. isolated from nodules of Aeschynomene indica.</title>
        <authorList>
            <person name="Zhang Z."/>
        </authorList>
    </citation>
    <scope>NUCLEOTIDE SEQUENCE</scope>
    <source>
        <strain evidence="4">83012</strain>
    </source>
</reference>
<dbReference type="Pfam" id="PF05598">
    <property type="entry name" value="DUF772"/>
    <property type="match status" value="1"/>
</dbReference>
<feature type="compositionally biased region" description="Acidic residues" evidence="1">
    <location>
        <begin position="197"/>
        <end position="206"/>
    </location>
</feature>
<protein>
    <submittedName>
        <fullName evidence="4">IS1182 family transposase</fullName>
    </submittedName>
</protein>